<sequence>MSGASELLTAEEVAPIVRLHKVTVYRKARAGEIESVRIGRKRLFRRSAIDAYLASCTVSAAPPAPEPQPAAADRPRRNPNRTYKT</sequence>
<dbReference type="GO" id="GO:0003677">
    <property type="term" value="F:DNA binding"/>
    <property type="evidence" value="ECO:0007669"/>
    <property type="project" value="InterPro"/>
</dbReference>
<evidence type="ECO:0000256" key="1">
    <source>
        <dbReference type="SAM" id="MobiDB-lite"/>
    </source>
</evidence>
<dbReference type="InterPro" id="IPR009061">
    <property type="entry name" value="DNA-bd_dom_put_sf"/>
</dbReference>
<comment type="caution">
    <text evidence="3">The sequence shown here is derived from an EMBL/GenBank/DDBJ whole genome shotgun (WGS) entry which is preliminary data.</text>
</comment>
<evidence type="ECO:0000259" key="2">
    <source>
        <dbReference type="Pfam" id="PF12728"/>
    </source>
</evidence>
<dbReference type="InterPro" id="IPR010093">
    <property type="entry name" value="SinI_DNA-bd"/>
</dbReference>
<organism evidence="3 4">
    <name type="scientific">Actinocrinis puniceicyclus</name>
    <dbReference type="NCBI Taxonomy" id="977794"/>
    <lineage>
        <taxon>Bacteria</taxon>
        <taxon>Bacillati</taxon>
        <taxon>Actinomycetota</taxon>
        <taxon>Actinomycetes</taxon>
        <taxon>Catenulisporales</taxon>
        <taxon>Actinospicaceae</taxon>
        <taxon>Actinocrinis</taxon>
    </lineage>
</organism>
<feature type="domain" description="Helix-turn-helix" evidence="2">
    <location>
        <begin position="7"/>
        <end position="56"/>
    </location>
</feature>
<dbReference type="Proteomes" id="UP000677913">
    <property type="component" value="Unassembled WGS sequence"/>
</dbReference>
<evidence type="ECO:0000313" key="4">
    <source>
        <dbReference type="Proteomes" id="UP000677913"/>
    </source>
</evidence>
<dbReference type="InterPro" id="IPR041657">
    <property type="entry name" value="HTH_17"/>
</dbReference>
<gene>
    <name evidence="3" type="ORF">KGA66_06180</name>
</gene>
<protein>
    <submittedName>
        <fullName evidence="3">Helix-turn-helix domain-containing protein</fullName>
    </submittedName>
</protein>
<name>A0A8J7WMU3_9ACTN</name>
<dbReference type="SUPFAM" id="SSF46955">
    <property type="entry name" value="Putative DNA-binding domain"/>
    <property type="match status" value="1"/>
</dbReference>
<reference evidence="3" key="1">
    <citation type="submission" date="2021-04" db="EMBL/GenBank/DDBJ databases">
        <title>Genome based classification of Actinospica acidithermotolerans sp. nov., an actinobacterium isolated from an Indonesian hot spring.</title>
        <authorList>
            <person name="Kusuma A.B."/>
            <person name="Putra K.E."/>
            <person name="Nafisah S."/>
            <person name="Loh J."/>
            <person name="Nouioui I."/>
            <person name="Goodfellow M."/>
        </authorList>
    </citation>
    <scope>NUCLEOTIDE SEQUENCE</scope>
    <source>
        <strain evidence="3">DSM 45618</strain>
    </source>
</reference>
<keyword evidence="4" id="KW-1185">Reference proteome</keyword>
<dbReference type="RefSeq" id="WP_211465496.1">
    <property type="nucleotide sequence ID" value="NZ_JAGSXH010000013.1"/>
</dbReference>
<proteinExistence type="predicted"/>
<dbReference type="Pfam" id="PF12728">
    <property type="entry name" value="HTH_17"/>
    <property type="match status" value="1"/>
</dbReference>
<dbReference type="EMBL" id="JAGSXH010000013">
    <property type="protein sequence ID" value="MBS2962627.1"/>
    <property type="molecule type" value="Genomic_DNA"/>
</dbReference>
<dbReference type="NCBIfam" id="TIGR01764">
    <property type="entry name" value="excise"/>
    <property type="match status" value="1"/>
</dbReference>
<evidence type="ECO:0000313" key="3">
    <source>
        <dbReference type="EMBL" id="MBS2962627.1"/>
    </source>
</evidence>
<dbReference type="AlphaFoldDB" id="A0A8J7WMU3"/>
<feature type="region of interest" description="Disordered" evidence="1">
    <location>
        <begin position="59"/>
        <end position="85"/>
    </location>
</feature>
<accession>A0A8J7WMU3</accession>